<feature type="domain" description="Alpha 1,4-glycosyltransferase" evidence="2">
    <location>
        <begin position="341"/>
        <end position="453"/>
    </location>
</feature>
<dbReference type="InterPro" id="IPR007652">
    <property type="entry name" value="A1-4-GlycosylTfrase_dom"/>
</dbReference>
<feature type="region of interest" description="Disordered" evidence="1">
    <location>
        <begin position="82"/>
        <end position="101"/>
    </location>
</feature>
<dbReference type="EMBL" id="OZ021742">
    <property type="protein sequence ID" value="CAK9327454.1"/>
    <property type="molecule type" value="Genomic_DNA"/>
</dbReference>
<evidence type="ECO:0000313" key="3">
    <source>
        <dbReference type="EMBL" id="CAK9327454.1"/>
    </source>
</evidence>
<protein>
    <recommendedName>
        <fullName evidence="2">Alpha 1,4-glycosyltransferase domain-containing protein</fullName>
    </recommendedName>
</protein>
<feature type="compositionally biased region" description="Basic residues" evidence="1">
    <location>
        <begin position="147"/>
        <end position="157"/>
    </location>
</feature>
<gene>
    <name evidence="3" type="ORF">CITCOLO1_LOCUS19834</name>
</gene>
<organism evidence="3 4">
    <name type="scientific">Citrullus colocynthis</name>
    <name type="common">colocynth</name>
    <dbReference type="NCBI Taxonomy" id="252529"/>
    <lineage>
        <taxon>Eukaryota</taxon>
        <taxon>Viridiplantae</taxon>
        <taxon>Streptophyta</taxon>
        <taxon>Embryophyta</taxon>
        <taxon>Tracheophyta</taxon>
        <taxon>Spermatophyta</taxon>
        <taxon>Magnoliopsida</taxon>
        <taxon>eudicotyledons</taxon>
        <taxon>Gunneridae</taxon>
        <taxon>Pentapetalae</taxon>
        <taxon>rosids</taxon>
        <taxon>fabids</taxon>
        <taxon>Cucurbitales</taxon>
        <taxon>Cucurbitaceae</taxon>
        <taxon>Benincaseae</taxon>
        <taxon>Citrullus</taxon>
    </lineage>
</organism>
<sequence length="459" mass="51986">MHYLSLSSNPFSNKSLNFSSQNLLLPPFPMIANFKPSSHPLLTLKDSTFHFLSSLPTSLLSLLLLFLLVYNGFHVFCISPPSSEKTTPHPDGFSPEKRWSNLSSSVSTSTHVSVEENNPPPILKSNSSVFHDPHFKTRRGGDSAGRPAKRVGKHKRRLRSLRPETRENEFSARIEEFFGANSCKLRFFMTWISSLNSFSERELWAIKSIFKAHEYGNPCLVIVSNSLDSTKGKQILSPFSEKGFSLIAISPDFDSIFRNTEAEPWFNQLRQGIIKPGEISLGQNLSNLLRLALLYKFGGIYIDADVIILKNFTNLRNVIGAQTIDLKTGNWSRLNNAVMIFDKNHPLLLQFIQEFATTFDGNKWGHNGPYLVSRVISRLNQNPGFNLTVLPPSAFYPVVWNKIKTLFQVPKDAVHLKWVIAKLRYIRSKSLALHLWNSHSRKLQAEKGSIVDIIITMKS</sequence>
<dbReference type="Pfam" id="PF04488">
    <property type="entry name" value="Gly_transf_sug"/>
    <property type="match status" value="1"/>
</dbReference>
<feature type="region of interest" description="Disordered" evidence="1">
    <location>
        <begin position="110"/>
        <end position="157"/>
    </location>
</feature>
<dbReference type="SUPFAM" id="SSF53448">
    <property type="entry name" value="Nucleotide-diphospho-sugar transferases"/>
    <property type="match status" value="1"/>
</dbReference>
<accession>A0ABP0Z3V0</accession>
<dbReference type="Gene3D" id="3.90.550.20">
    <property type="match status" value="1"/>
</dbReference>
<dbReference type="InterPro" id="IPR044789">
    <property type="entry name" value="Put_A1-4-GlycosylTfrase_plant"/>
</dbReference>
<dbReference type="InterPro" id="IPR007577">
    <property type="entry name" value="GlycoTrfase_DXD_sugar-bd_CS"/>
</dbReference>
<evidence type="ECO:0000256" key="1">
    <source>
        <dbReference type="SAM" id="MobiDB-lite"/>
    </source>
</evidence>
<feature type="compositionally biased region" description="Basic and acidic residues" evidence="1">
    <location>
        <begin position="131"/>
        <end position="141"/>
    </location>
</feature>
<proteinExistence type="predicted"/>
<dbReference type="PANTHER" id="PTHR46781">
    <property type="entry name" value="ALPHA 1,4-GLYCOSYLTRANSFERASE FAMILY PROTEIN"/>
    <property type="match status" value="1"/>
</dbReference>
<dbReference type="Proteomes" id="UP001642487">
    <property type="component" value="Chromosome 8"/>
</dbReference>
<dbReference type="PANTHER" id="PTHR46781:SF5">
    <property type="entry name" value="ALPHA 1,4-GLYCOSYLTRANSFERASE FAMILY PROTEIN"/>
    <property type="match status" value="1"/>
</dbReference>
<reference evidence="3 4" key="1">
    <citation type="submission" date="2024-03" db="EMBL/GenBank/DDBJ databases">
        <authorList>
            <person name="Gkanogiannis A."/>
            <person name="Becerra Lopez-Lavalle L."/>
        </authorList>
    </citation>
    <scope>NUCLEOTIDE SEQUENCE [LARGE SCALE GENOMIC DNA]</scope>
</reference>
<evidence type="ECO:0000313" key="4">
    <source>
        <dbReference type="Proteomes" id="UP001642487"/>
    </source>
</evidence>
<evidence type="ECO:0000259" key="2">
    <source>
        <dbReference type="Pfam" id="PF04572"/>
    </source>
</evidence>
<dbReference type="Pfam" id="PF04572">
    <property type="entry name" value="Gb3_synth"/>
    <property type="match status" value="1"/>
</dbReference>
<name>A0ABP0Z3V0_9ROSI</name>
<keyword evidence="4" id="KW-1185">Reference proteome</keyword>
<dbReference type="InterPro" id="IPR029044">
    <property type="entry name" value="Nucleotide-diphossugar_trans"/>
</dbReference>